<accession>A0A7Y5ZX39</accession>
<gene>
    <name evidence="3" type="ORF">HP550_00225</name>
</gene>
<comment type="similarity">
    <text evidence="1">Belongs to the ComF/GntX family.</text>
</comment>
<dbReference type="PANTHER" id="PTHR47505:SF1">
    <property type="entry name" value="DNA UTILIZATION PROTEIN YHGH"/>
    <property type="match status" value="1"/>
</dbReference>
<dbReference type="PANTHER" id="PTHR47505">
    <property type="entry name" value="DNA UTILIZATION PROTEIN YHGH"/>
    <property type="match status" value="1"/>
</dbReference>
<evidence type="ECO:0000313" key="3">
    <source>
        <dbReference type="EMBL" id="NUU15674.1"/>
    </source>
</evidence>
<evidence type="ECO:0000313" key="4">
    <source>
        <dbReference type="Proteomes" id="UP000565724"/>
    </source>
</evidence>
<dbReference type="Gene3D" id="3.40.50.2020">
    <property type="match status" value="1"/>
</dbReference>
<dbReference type="EMBL" id="JABMCI010000030">
    <property type="protein sequence ID" value="NUU15674.1"/>
    <property type="molecule type" value="Genomic_DNA"/>
</dbReference>
<name>A0A7Y5ZX39_9CELL</name>
<dbReference type="SUPFAM" id="SSF53271">
    <property type="entry name" value="PRTase-like"/>
    <property type="match status" value="1"/>
</dbReference>
<dbReference type="Proteomes" id="UP000565724">
    <property type="component" value="Unassembled WGS sequence"/>
</dbReference>
<comment type="caution">
    <text evidence="3">The sequence shown here is derived from an EMBL/GenBank/DDBJ whole genome shotgun (WGS) entry which is preliminary data.</text>
</comment>
<evidence type="ECO:0000259" key="2">
    <source>
        <dbReference type="Pfam" id="PF00156"/>
    </source>
</evidence>
<evidence type="ECO:0000256" key="1">
    <source>
        <dbReference type="ARBA" id="ARBA00008007"/>
    </source>
</evidence>
<dbReference type="AlphaFoldDB" id="A0A7Y5ZX39"/>
<dbReference type="Pfam" id="PF00156">
    <property type="entry name" value="Pribosyltran"/>
    <property type="match status" value="1"/>
</dbReference>
<protein>
    <submittedName>
        <fullName evidence="3">ComF family protein</fullName>
    </submittedName>
</protein>
<dbReference type="InterPro" id="IPR051910">
    <property type="entry name" value="ComF/GntX_DNA_util-trans"/>
</dbReference>
<keyword evidence="4" id="KW-1185">Reference proteome</keyword>
<dbReference type="InterPro" id="IPR000836">
    <property type="entry name" value="PRTase_dom"/>
</dbReference>
<dbReference type="InterPro" id="IPR029057">
    <property type="entry name" value="PRTase-like"/>
</dbReference>
<organism evidence="3 4">
    <name type="scientific">Cellulomonas humilata</name>
    <dbReference type="NCBI Taxonomy" id="144055"/>
    <lineage>
        <taxon>Bacteria</taxon>
        <taxon>Bacillati</taxon>
        <taxon>Actinomycetota</taxon>
        <taxon>Actinomycetes</taxon>
        <taxon>Micrococcales</taxon>
        <taxon>Cellulomonadaceae</taxon>
        <taxon>Cellulomonas</taxon>
    </lineage>
</organism>
<reference evidence="3 4" key="1">
    <citation type="submission" date="2020-05" db="EMBL/GenBank/DDBJ databases">
        <title>Genome Sequencing of Type Strains.</title>
        <authorList>
            <person name="Lemaire J.F."/>
            <person name="Inderbitzin P."/>
            <person name="Gregorio O.A."/>
            <person name="Collins S.B."/>
            <person name="Wespe N."/>
            <person name="Knight-Connoni V."/>
        </authorList>
    </citation>
    <scope>NUCLEOTIDE SEQUENCE [LARGE SCALE GENOMIC DNA]</scope>
    <source>
        <strain evidence="3 4">ATCC 25174</strain>
    </source>
</reference>
<feature type="domain" description="Phosphoribosyltransferase" evidence="2">
    <location>
        <begin position="172"/>
        <end position="230"/>
    </location>
</feature>
<dbReference type="CDD" id="cd06223">
    <property type="entry name" value="PRTases_typeI"/>
    <property type="match status" value="1"/>
</dbReference>
<sequence>MTFARELVGLLLPVGCAGCGADDVAWCPGCARRLAGGPWRCEDRAPRLDRMDGTGPLPVWTLADCTGDVRRAIIAWKDRGRLDLTRPFAFALARAAGALPPDLGTDPLLVVPSPSTAAARRRRGGNLVDSLADAVVDGLVRTGRPAAAAPVLVRSRGRDQVGLGARARSRNLAGHLRVPDRHTDRVAGRHVLVVDDVLTTGATVAACRSALERAGAQVVGAVTLASTPGPAPVPRLPPGRIVSTG</sequence>
<proteinExistence type="inferred from homology"/>
<dbReference type="RefSeq" id="WP_175345588.1">
    <property type="nucleotide sequence ID" value="NZ_JABMCI010000030.1"/>
</dbReference>